<dbReference type="EMBL" id="HBFM01031019">
    <property type="protein sequence ID" value="CAD8789619.1"/>
    <property type="molecule type" value="Transcribed_RNA"/>
</dbReference>
<dbReference type="Gene3D" id="1.20.58.1970">
    <property type="match status" value="1"/>
</dbReference>
<protein>
    <recommendedName>
        <fullName evidence="2">Exocyst complex component Sec10-like alpha-helical bundle domain-containing protein</fullName>
    </recommendedName>
</protein>
<dbReference type="GO" id="GO:0006893">
    <property type="term" value="P:Golgi to plasma membrane transport"/>
    <property type="evidence" value="ECO:0007669"/>
    <property type="project" value="TreeGrafter"/>
</dbReference>
<name>A0A7S0VQ90_9CHLO</name>
<evidence type="ECO:0000256" key="1">
    <source>
        <dbReference type="SAM" id="MobiDB-lite"/>
    </source>
</evidence>
<evidence type="ECO:0000259" key="2">
    <source>
        <dbReference type="Pfam" id="PF07393"/>
    </source>
</evidence>
<proteinExistence type="predicted"/>
<dbReference type="InterPro" id="IPR009976">
    <property type="entry name" value="Sec10-like"/>
</dbReference>
<dbReference type="GO" id="GO:0000145">
    <property type="term" value="C:exocyst"/>
    <property type="evidence" value="ECO:0007669"/>
    <property type="project" value="TreeGrafter"/>
</dbReference>
<dbReference type="PANTHER" id="PTHR12100:SF0">
    <property type="entry name" value="EXOCYST COMPLEX COMPONENT 5"/>
    <property type="match status" value="1"/>
</dbReference>
<dbReference type="AlphaFoldDB" id="A0A7S0VQ90"/>
<dbReference type="PANTHER" id="PTHR12100">
    <property type="entry name" value="SEC10"/>
    <property type="match status" value="1"/>
</dbReference>
<sequence>MEAEDRAYRFLDRHVAPVLTTVTQTALGVSYIQIHFNQVVMPLVSFSEADRKVCRTSILSLIQWTTEAIEKSLNGVANGFIIQCEKALMHEQKRSDFRPRFVHVGTGVGSNGSNTTTNNNNSVGNSNNNSNKGNKNVNAKNTVNNNSNSNNVTTDATAAAAAAANAEALAALSEAEAKFLEKNTQACIIVVEMLRAMGHKAKQITSESNRASFLVDIGTTMCATLTNHMQQFTFSQLGAMRWKGDLSAYTAALRGWGLSQLQGPVERLSDISGLLLVAPEQLPSLINSTLRMAPREAMKFVKLREDFSTTKIDGKSLQEILNIDSGFDSFMSMGIPDTGVTQGNGGRRR</sequence>
<organism evidence="3">
    <name type="scientific">Polytomella parva</name>
    <dbReference type="NCBI Taxonomy" id="51329"/>
    <lineage>
        <taxon>Eukaryota</taxon>
        <taxon>Viridiplantae</taxon>
        <taxon>Chlorophyta</taxon>
        <taxon>core chlorophytes</taxon>
        <taxon>Chlorophyceae</taxon>
        <taxon>CS clade</taxon>
        <taxon>Chlamydomonadales</taxon>
        <taxon>Chlamydomonadaceae</taxon>
        <taxon>Polytomella</taxon>
    </lineage>
</organism>
<feature type="region of interest" description="Disordered" evidence="1">
    <location>
        <begin position="102"/>
        <end position="150"/>
    </location>
</feature>
<feature type="compositionally biased region" description="Low complexity" evidence="1">
    <location>
        <begin position="111"/>
        <end position="150"/>
    </location>
</feature>
<feature type="domain" description="Exocyst complex component Sec10-like alpha-helical bundle" evidence="2">
    <location>
        <begin position="176"/>
        <end position="313"/>
    </location>
</feature>
<reference evidence="3" key="1">
    <citation type="submission" date="2021-01" db="EMBL/GenBank/DDBJ databases">
        <authorList>
            <person name="Corre E."/>
            <person name="Pelletier E."/>
            <person name="Niang G."/>
            <person name="Scheremetjew M."/>
            <person name="Finn R."/>
            <person name="Kale V."/>
            <person name="Holt S."/>
            <person name="Cochrane G."/>
            <person name="Meng A."/>
            <person name="Brown T."/>
            <person name="Cohen L."/>
        </authorList>
    </citation>
    <scope>NUCLEOTIDE SEQUENCE</scope>
    <source>
        <strain evidence="3">SAG 63-3</strain>
    </source>
</reference>
<dbReference type="Pfam" id="PF07393">
    <property type="entry name" value="Sec10_HB"/>
    <property type="match status" value="1"/>
</dbReference>
<dbReference type="InterPro" id="IPR048627">
    <property type="entry name" value="Sec10_HB"/>
</dbReference>
<accession>A0A7S0VQ90</accession>
<evidence type="ECO:0000313" key="3">
    <source>
        <dbReference type="EMBL" id="CAD8789619.1"/>
    </source>
</evidence>
<dbReference type="GO" id="GO:0006887">
    <property type="term" value="P:exocytosis"/>
    <property type="evidence" value="ECO:0007669"/>
    <property type="project" value="TreeGrafter"/>
</dbReference>
<gene>
    <name evidence="3" type="ORF">PPAR00522_LOCUS20256</name>
</gene>